<protein>
    <submittedName>
        <fullName evidence="3">Acetyl-CoA carboxylase biotin carboxyl carrier protein subunit</fullName>
    </submittedName>
</protein>
<dbReference type="InterPro" id="IPR050709">
    <property type="entry name" value="Biotin_Carboxyl_Carrier/Decarb"/>
</dbReference>
<dbReference type="OrthoDB" id="9812676at2"/>
<dbReference type="Pfam" id="PF00364">
    <property type="entry name" value="Biotin_lipoyl"/>
    <property type="match status" value="1"/>
</dbReference>
<dbReference type="AlphaFoldDB" id="A0A3E1Q6M6"/>
<dbReference type="PROSITE" id="PS50968">
    <property type="entry name" value="BIOTINYL_LIPOYL"/>
    <property type="match status" value="1"/>
</dbReference>
<accession>A0A3E1Q6M6</accession>
<evidence type="ECO:0000256" key="1">
    <source>
        <dbReference type="ARBA" id="ARBA00023267"/>
    </source>
</evidence>
<reference evidence="3 4" key="1">
    <citation type="journal article" date="2007" name="Int. J. Syst. Evol. Microbiol.">
        <title>Marixanthomonas ophiurae gen. nov., sp. nov., a marine bacterium of the family Flavobacteriaceae isolated from a deep-sea brittle star.</title>
        <authorList>
            <person name="Romanenko L.A."/>
            <person name="Uchino M."/>
            <person name="Frolova G.M."/>
            <person name="Mikhailov V.V."/>
        </authorList>
    </citation>
    <scope>NUCLEOTIDE SEQUENCE [LARGE SCALE GENOMIC DNA]</scope>
    <source>
        <strain evidence="3 4">KMM 3046</strain>
    </source>
</reference>
<organism evidence="3 4">
    <name type="scientific">Marixanthomonas ophiurae</name>
    <dbReference type="NCBI Taxonomy" id="387659"/>
    <lineage>
        <taxon>Bacteria</taxon>
        <taxon>Pseudomonadati</taxon>
        <taxon>Bacteroidota</taxon>
        <taxon>Flavobacteriia</taxon>
        <taxon>Flavobacteriales</taxon>
        <taxon>Flavobacteriaceae</taxon>
        <taxon>Marixanthomonas</taxon>
    </lineage>
</organism>
<evidence type="ECO:0000259" key="2">
    <source>
        <dbReference type="PROSITE" id="PS50968"/>
    </source>
</evidence>
<name>A0A3E1Q6M6_9FLAO</name>
<evidence type="ECO:0000313" key="3">
    <source>
        <dbReference type="EMBL" id="RFN57788.1"/>
    </source>
</evidence>
<dbReference type="PANTHER" id="PTHR45266">
    <property type="entry name" value="OXALOACETATE DECARBOXYLASE ALPHA CHAIN"/>
    <property type="match status" value="1"/>
</dbReference>
<sequence>MSATYKAVVNDSFEFSMPSDAIKTLDSVSKTTNKIHLLQKNKSVTAEVISKDLLNRTYTIKVNGNRYTVKIENELDALIAEMGLSLGNDSVENEIHAPMPGLILEVNVKEGDTVIEGDSLCVLEAMKMENALGAPRDGVVKAVHIATGETVDKNALLIELED</sequence>
<gene>
    <name evidence="3" type="ORF">DZ858_11100</name>
</gene>
<keyword evidence="4" id="KW-1185">Reference proteome</keyword>
<dbReference type="InterPro" id="IPR000089">
    <property type="entry name" value="Biotin_lipoyl"/>
</dbReference>
<evidence type="ECO:0000313" key="4">
    <source>
        <dbReference type="Proteomes" id="UP000261082"/>
    </source>
</evidence>
<dbReference type="PANTHER" id="PTHR45266:SF3">
    <property type="entry name" value="OXALOACETATE DECARBOXYLASE ALPHA CHAIN"/>
    <property type="match status" value="1"/>
</dbReference>
<dbReference type="Proteomes" id="UP000261082">
    <property type="component" value="Unassembled WGS sequence"/>
</dbReference>
<keyword evidence="1" id="KW-0092">Biotin</keyword>
<comment type="caution">
    <text evidence="3">The sequence shown here is derived from an EMBL/GenBank/DDBJ whole genome shotgun (WGS) entry which is preliminary data.</text>
</comment>
<dbReference type="PROSITE" id="PS00188">
    <property type="entry name" value="BIOTIN"/>
    <property type="match status" value="1"/>
</dbReference>
<dbReference type="SUPFAM" id="SSF51230">
    <property type="entry name" value="Single hybrid motif"/>
    <property type="match status" value="1"/>
</dbReference>
<dbReference type="CDD" id="cd06850">
    <property type="entry name" value="biotinyl_domain"/>
    <property type="match status" value="1"/>
</dbReference>
<dbReference type="RefSeq" id="WP_117159737.1">
    <property type="nucleotide sequence ID" value="NZ_QVID01000002.1"/>
</dbReference>
<dbReference type="FunFam" id="2.40.50.100:FF:000003">
    <property type="entry name" value="Acetyl-CoA carboxylase biotin carboxyl carrier protein"/>
    <property type="match status" value="1"/>
</dbReference>
<proteinExistence type="predicted"/>
<dbReference type="EMBL" id="QVID01000002">
    <property type="protein sequence ID" value="RFN57788.1"/>
    <property type="molecule type" value="Genomic_DNA"/>
</dbReference>
<dbReference type="InterPro" id="IPR001882">
    <property type="entry name" value="Biotin_BS"/>
</dbReference>
<dbReference type="InterPro" id="IPR011053">
    <property type="entry name" value="Single_hybrid_motif"/>
</dbReference>
<dbReference type="Gene3D" id="2.40.50.100">
    <property type="match status" value="1"/>
</dbReference>
<feature type="domain" description="Lipoyl-binding" evidence="2">
    <location>
        <begin position="79"/>
        <end position="161"/>
    </location>
</feature>